<organism evidence="2 3">
    <name type="scientific">Marinobacterium aestuariivivens</name>
    <dbReference type="NCBI Taxonomy" id="1698799"/>
    <lineage>
        <taxon>Bacteria</taxon>
        <taxon>Pseudomonadati</taxon>
        <taxon>Pseudomonadota</taxon>
        <taxon>Gammaproteobacteria</taxon>
        <taxon>Oceanospirillales</taxon>
        <taxon>Oceanospirillaceae</taxon>
        <taxon>Marinobacterium</taxon>
    </lineage>
</organism>
<accession>A0ABW2A706</accession>
<gene>
    <name evidence="2" type="ORF">ACFQDL_25560</name>
</gene>
<comment type="caution">
    <text evidence="2">The sequence shown here is derived from an EMBL/GenBank/DDBJ whole genome shotgun (WGS) entry which is preliminary data.</text>
</comment>
<evidence type="ECO:0000256" key="1">
    <source>
        <dbReference type="SAM" id="MobiDB-lite"/>
    </source>
</evidence>
<proteinExistence type="predicted"/>
<name>A0ABW2A706_9GAMM</name>
<keyword evidence="3" id="KW-1185">Reference proteome</keyword>
<dbReference type="Proteomes" id="UP001596422">
    <property type="component" value="Unassembled WGS sequence"/>
</dbReference>
<dbReference type="EMBL" id="JBHSWE010000001">
    <property type="protein sequence ID" value="MFC6673079.1"/>
    <property type="molecule type" value="Genomic_DNA"/>
</dbReference>
<evidence type="ECO:0000313" key="2">
    <source>
        <dbReference type="EMBL" id="MFC6673079.1"/>
    </source>
</evidence>
<protein>
    <submittedName>
        <fullName evidence="2">Uncharacterized protein</fullName>
    </submittedName>
</protein>
<sequence>MTFSNRQSDTLEETLGISFGTGIDCEAHYRLFCLYNAHGGQEGISGLQEAPLIFTSFRRSRLRLRQRLLGGGHRPSSVATGGRRPGRRGSRFRLP</sequence>
<dbReference type="RefSeq" id="WP_379911474.1">
    <property type="nucleotide sequence ID" value="NZ_JBHSWE010000001.1"/>
</dbReference>
<feature type="region of interest" description="Disordered" evidence="1">
    <location>
        <begin position="70"/>
        <end position="95"/>
    </location>
</feature>
<evidence type="ECO:0000313" key="3">
    <source>
        <dbReference type="Proteomes" id="UP001596422"/>
    </source>
</evidence>
<reference evidence="3" key="1">
    <citation type="journal article" date="2019" name="Int. J. Syst. Evol. Microbiol.">
        <title>The Global Catalogue of Microorganisms (GCM) 10K type strain sequencing project: providing services to taxonomists for standard genome sequencing and annotation.</title>
        <authorList>
            <consortium name="The Broad Institute Genomics Platform"/>
            <consortium name="The Broad Institute Genome Sequencing Center for Infectious Disease"/>
            <person name="Wu L."/>
            <person name="Ma J."/>
        </authorList>
    </citation>
    <scope>NUCLEOTIDE SEQUENCE [LARGE SCALE GENOMIC DNA]</scope>
    <source>
        <strain evidence="3">NBRC 111756</strain>
    </source>
</reference>
<feature type="compositionally biased region" description="Basic residues" evidence="1">
    <location>
        <begin position="84"/>
        <end position="95"/>
    </location>
</feature>